<dbReference type="PANTHER" id="PTHR23514">
    <property type="entry name" value="BYPASS OF STOP CODON PROTEIN 6"/>
    <property type="match status" value="1"/>
</dbReference>
<feature type="transmembrane region" description="Helical" evidence="7">
    <location>
        <begin position="96"/>
        <end position="120"/>
    </location>
</feature>
<feature type="transmembrane region" description="Helical" evidence="7">
    <location>
        <begin position="71"/>
        <end position="90"/>
    </location>
</feature>
<evidence type="ECO:0000313" key="10">
    <source>
        <dbReference type="Proteomes" id="UP001321582"/>
    </source>
</evidence>
<gene>
    <name evidence="9" type="primary">tsgA</name>
    <name evidence="9" type="ORF">HLVA_05720</name>
</gene>
<dbReference type="KEGG" id="haby:HLVA_05720"/>
<feature type="transmembrane region" description="Helical" evidence="7">
    <location>
        <begin position="289"/>
        <end position="311"/>
    </location>
</feature>
<dbReference type="AlphaFoldDB" id="A0AAU9DCW4"/>
<dbReference type="GO" id="GO:0012505">
    <property type="term" value="C:endomembrane system"/>
    <property type="evidence" value="ECO:0007669"/>
    <property type="project" value="UniProtKB-SubCell"/>
</dbReference>
<evidence type="ECO:0000256" key="6">
    <source>
        <dbReference type="ARBA" id="ARBA00023136"/>
    </source>
</evidence>
<sequence>MKKIARISYINFLLIGLTFNLLGVSLIYIAKHFSVDTAIIGYQFGFFTIGSTSGIFFTNFLLKKMDMKKIYIFDYVLLIIGILIIGNTLSLDVFRIGLIIYGLGLGGLVSSSNFLIIAGFKENRASILTMANFFYSFGAILSPLIAGYILKININWVWIYRGTILLIIILFYLVIKSDFKFLKDSNEDKSENEEKEKWGITIYLVAFAIFCYVLAEMVFSYWIVTYLKMDTGFKIEIASFGLSLFWIFMAIGRFFSSYIVKKMKIESYIILSAGIGFLGYILISQFNSIILIYVLIAITGLGFSGVYAAVLDFGTKQLRNTSANLMTFIIVSGSFGGIMSSPISSFLKERVSIKYSFFSGAIAILLVLVLIVIAEILQKRRGRNER</sequence>
<feature type="transmembrane region" description="Helical" evidence="7">
    <location>
        <begin position="12"/>
        <end position="30"/>
    </location>
</feature>
<evidence type="ECO:0000259" key="8">
    <source>
        <dbReference type="PROSITE" id="PS50850"/>
    </source>
</evidence>
<dbReference type="Proteomes" id="UP001321582">
    <property type="component" value="Chromosome"/>
</dbReference>
<protein>
    <submittedName>
        <fullName evidence="9">Protein TsgA</fullName>
    </submittedName>
</protein>
<dbReference type="PROSITE" id="PS50850">
    <property type="entry name" value="MFS"/>
    <property type="match status" value="1"/>
</dbReference>
<keyword evidence="6 7" id="KW-0472">Membrane</keyword>
<dbReference type="InterPro" id="IPR051788">
    <property type="entry name" value="MFS_Transporter"/>
</dbReference>
<keyword evidence="3" id="KW-0813">Transport</keyword>
<keyword evidence="5 7" id="KW-1133">Transmembrane helix</keyword>
<evidence type="ECO:0000313" key="9">
    <source>
        <dbReference type="EMBL" id="BDU50003.1"/>
    </source>
</evidence>
<comment type="similarity">
    <text evidence="2">Belongs to the major facilitator superfamily.</text>
</comment>
<evidence type="ECO:0000256" key="7">
    <source>
        <dbReference type="SAM" id="Phobius"/>
    </source>
</evidence>
<feature type="transmembrane region" description="Helical" evidence="7">
    <location>
        <begin position="323"/>
        <end position="343"/>
    </location>
</feature>
<feature type="transmembrane region" description="Helical" evidence="7">
    <location>
        <begin position="132"/>
        <end position="150"/>
    </location>
</feature>
<comment type="subcellular location">
    <subcellularLocation>
        <location evidence="1">Endomembrane system</location>
        <topology evidence="1">Multi-pass membrane protein</topology>
    </subcellularLocation>
</comment>
<dbReference type="RefSeq" id="WP_307904940.1">
    <property type="nucleotide sequence ID" value="NZ_AP027059.1"/>
</dbReference>
<dbReference type="Gene3D" id="1.20.1250.20">
    <property type="entry name" value="MFS general substrate transporter like domains"/>
    <property type="match status" value="1"/>
</dbReference>
<dbReference type="Pfam" id="PF07690">
    <property type="entry name" value="MFS_1"/>
    <property type="match status" value="1"/>
</dbReference>
<keyword evidence="10" id="KW-1185">Reference proteome</keyword>
<feature type="transmembrane region" description="Helical" evidence="7">
    <location>
        <begin position="200"/>
        <end position="223"/>
    </location>
</feature>
<dbReference type="GO" id="GO:0022857">
    <property type="term" value="F:transmembrane transporter activity"/>
    <property type="evidence" value="ECO:0007669"/>
    <property type="project" value="InterPro"/>
</dbReference>
<evidence type="ECO:0000256" key="2">
    <source>
        <dbReference type="ARBA" id="ARBA00008335"/>
    </source>
</evidence>
<evidence type="ECO:0000256" key="1">
    <source>
        <dbReference type="ARBA" id="ARBA00004127"/>
    </source>
</evidence>
<organism evidence="9 10">
    <name type="scientific">Haliovirga abyssi</name>
    <dbReference type="NCBI Taxonomy" id="2996794"/>
    <lineage>
        <taxon>Bacteria</taxon>
        <taxon>Fusobacteriati</taxon>
        <taxon>Fusobacteriota</taxon>
        <taxon>Fusobacteriia</taxon>
        <taxon>Fusobacteriales</taxon>
        <taxon>Haliovirgaceae</taxon>
        <taxon>Haliovirga</taxon>
    </lineage>
</organism>
<proteinExistence type="inferred from homology"/>
<accession>A0AAU9DCW4</accession>
<name>A0AAU9DCW4_9FUSO</name>
<feature type="transmembrane region" description="Helical" evidence="7">
    <location>
        <begin position="42"/>
        <end position="62"/>
    </location>
</feature>
<dbReference type="EMBL" id="AP027059">
    <property type="protein sequence ID" value="BDU50003.1"/>
    <property type="molecule type" value="Genomic_DNA"/>
</dbReference>
<dbReference type="GO" id="GO:0016020">
    <property type="term" value="C:membrane"/>
    <property type="evidence" value="ECO:0007669"/>
    <property type="project" value="TreeGrafter"/>
</dbReference>
<feature type="domain" description="Major facilitator superfamily (MFS) profile" evidence="8">
    <location>
        <begin position="4"/>
        <end position="381"/>
    </location>
</feature>
<keyword evidence="4 7" id="KW-0812">Transmembrane</keyword>
<evidence type="ECO:0000256" key="3">
    <source>
        <dbReference type="ARBA" id="ARBA00022448"/>
    </source>
</evidence>
<evidence type="ECO:0000256" key="4">
    <source>
        <dbReference type="ARBA" id="ARBA00022692"/>
    </source>
</evidence>
<dbReference type="PANTHER" id="PTHR23514:SF3">
    <property type="entry name" value="BYPASS OF STOP CODON PROTEIN 6"/>
    <property type="match status" value="1"/>
</dbReference>
<feature type="transmembrane region" description="Helical" evidence="7">
    <location>
        <begin position="267"/>
        <end position="283"/>
    </location>
</feature>
<feature type="transmembrane region" description="Helical" evidence="7">
    <location>
        <begin position="355"/>
        <end position="377"/>
    </location>
</feature>
<dbReference type="SUPFAM" id="SSF103473">
    <property type="entry name" value="MFS general substrate transporter"/>
    <property type="match status" value="1"/>
</dbReference>
<feature type="transmembrane region" description="Helical" evidence="7">
    <location>
        <begin position="235"/>
        <end position="255"/>
    </location>
</feature>
<reference evidence="9 10" key="1">
    <citation type="submission" date="2022-11" db="EMBL/GenBank/DDBJ databases">
        <title>Haliovirga abyssi gen. nov., sp. nov., a mesophilic fermentative bacterium isolated from the Iheya North hydrothermal field and the proposal of Haliovirgaceae fam. nov.</title>
        <authorList>
            <person name="Miyazaki U."/>
            <person name="Tame A."/>
            <person name="Miyazaki J."/>
            <person name="Takai K."/>
            <person name="Sawayama S."/>
            <person name="Kitajima M."/>
            <person name="Okamoto A."/>
            <person name="Nakagawa S."/>
        </authorList>
    </citation>
    <scope>NUCLEOTIDE SEQUENCE [LARGE SCALE GENOMIC DNA]</scope>
    <source>
        <strain evidence="9 10">IC12</strain>
    </source>
</reference>
<dbReference type="InterPro" id="IPR011701">
    <property type="entry name" value="MFS"/>
</dbReference>
<dbReference type="InterPro" id="IPR020846">
    <property type="entry name" value="MFS_dom"/>
</dbReference>
<dbReference type="InterPro" id="IPR036259">
    <property type="entry name" value="MFS_trans_sf"/>
</dbReference>
<feature type="transmembrane region" description="Helical" evidence="7">
    <location>
        <begin position="156"/>
        <end position="175"/>
    </location>
</feature>
<evidence type="ECO:0000256" key="5">
    <source>
        <dbReference type="ARBA" id="ARBA00022989"/>
    </source>
</evidence>